<dbReference type="GeneID" id="100163922"/>
<dbReference type="PROSITE" id="PS50082">
    <property type="entry name" value="WD_REPEATS_2"/>
    <property type="match status" value="6"/>
</dbReference>
<dbReference type="GO" id="GO:0003714">
    <property type="term" value="F:transcription corepressor activity"/>
    <property type="evidence" value="ECO:0007669"/>
    <property type="project" value="InterPro"/>
</dbReference>
<dbReference type="PANTHER" id="PTHR22846">
    <property type="entry name" value="WD40 REPEAT PROTEIN"/>
    <property type="match status" value="1"/>
</dbReference>
<sequence length="365" mass="40100">MELDSSIEIPAEKTTILRGRDSEVFMCAWNPTNDLLAAGSRNTARIWDMTDSSSCPSQLKLKHCIQKGRTKISSNIDVSSLSWNSAGTLLATGSFDGYGRIWMTDGRISSILDQHKGPIICSIWNKSGDYILSAGIDKTIIVWDAASGQCKQKFAFYTEPPLDVDWGSNSSFASCGTDKCIHVCHLGVDRPVKSFQGHTDAVNAIKWDPQGNLLASGSDDMTLKIWSMKQDTCVLDLQAHKKEIYTIKWSPTGPRTANPNMNLILASASCDSTVGLWDVERGACIHTMTKHTEPIYNIAFSPDGKFLASGSLDKCVHIWSTQSHQLINSFKGTGRIFDVFWNSKGDKVGASAYDGSVFVLDLRKL</sequence>
<feature type="repeat" description="WD" evidence="7">
    <location>
        <begin position="17"/>
        <end position="57"/>
    </location>
</feature>
<comment type="similarity">
    <text evidence="6">Belongs to the WD repeat EBI family.</text>
</comment>
<feature type="repeat" description="WD" evidence="7">
    <location>
        <begin position="195"/>
        <end position="236"/>
    </location>
</feature>
<comment type="subcellular location">
    <subcellularLocation>
        <location evidence="1">Nucleus</location>
    </subcellularLocation>
</comment>
<dbReference type="InterPro" id="IPR015943">
    <property type="entry name" value="WD40/YVTN_repeat-like_dom_sf"/>
</dbReference>
<evidence type="ECO:0000256" key="4">
    <source>
        <dbReference type="ARBA" id="ARBA00022786"/>
    </source>
</evidence>
<dbReference type="SMART" id="SM00320">
    <property type="entry name" value="WD40"/>
    <property type="match status" value="8"/>
</dbReference>
<accession>A0A8R2B4I7</accession>
<dbReference type="RefSeq" id="XP_008181397.1">
    <property type="nucleotide sequence ID" value="XM_008183175.3"/>
</dbReference>
<dbReference type="InterPro" id="IPR001680">
    <property type="entry name" value="WD40_rpt"/>
</dbReference>
<keyword evidence="3" id="KW-0677">Repeat</keyword>
<evidence type="ECO:0000256" key="5">
    <source>
        <dbReference type="ARBA" id="ARBA00023242"/>
    </source>
</evidence>
<feature type="repeat" description="WD" evidence="7">
    <location>
        <begin position="78"/>
        <end position="102"/>
    </location>
</feature>
<evidence type="ECO:0008006" key="10">
    <source>
        <dbReference type="Google" id="ProtNLM"/>
    </source>
</evidence>
<dbReference type="GO" id="GO:0000118">
    <property type="term" value="C:histone deacetylase complex"/>
    <property type="evidence" value="ECO:0007669"/>
    <property type="project" value="TreeGrafter"/>
</dbReference>
<keyword evidence="9" id="KW-1185">Reference proteome</keyword>
<proteinExistence type="inferred from homology"/>
<dbReference type="InterPro" id="IPR020472">
    <property type="entry name" value="WD40_PAC1"/>
</dbReference>
<evidence type="ECO:0000313" key="9">
    <source>
        <dbReference type="Proteomes" id="UP000007819"/>
    </source>
</evidence>
<evidence type="ECO:0000256" key="3">
    <source>
        <dbReference type="ARBA" id="ARBA00022737"/>
    </source>
</evidence>
<dbReference type="Pfam" id="PF00400">
    <property type="entry name" value="WD40"/>
    <property type="match status" value="6"/>
</dbReference>
<dbReference type="Gene3D" id="2.130.10.10">
    <property type="entry name" value="YVTN repeat-like/Quinoprotein amine dehydrogenase"/>
    <property type="match status" value="1"/>
</dbReference>
<feature type="repeat" description="WD" evidence="7">
    <location>
        <begin position="288"/>
        <end position="329"/>
    </location>
</feature>
<name>A0A8R2B4I7_ACYPI</name>
<dbReference type="PROSITE" id="PS50294">
    <property type="entry name" value="WD_REPEATS_REGION"/>
    <property type="match status" value="3"/>
</dbReference>
<dbReference type="Proteomes" id="UP000007819">
    <property type="component" value="Chromosome X"/>
</dbReference>
<evidence type="ECO:0000256" key="6">
    <source>
        <dbReference type="ARBA" id="ARBA00025741"/>
    </source>
</evidence>
<dbReference type="SUPFAM" id="SSF50978">
    <property type="entry name" value="WD40 repeat-like"/>
    <property type="match status" value="1"/>
</dbReference>
<dbReference type="InterPro" id="IPR036322">
    <property type="entry name" value="WD40_repeat_dom_sf"/>
</dbReference>
<dbReference type="GO" id="GO:0006357">
    <property type="term" value="P:regulation of transcription by RNA polymerase II"/>
    <property type="evidence" value="ECO:0007669"/>
    <property type="project" value="TreeGrafter"/>
</dbReference>
<dbReference type="OrthoDB" id="1367865at2759"/>
<reference evidence="9" key="1">
    <citation type="submission" date="2010-06" db="EMBL/GenBank/DDBJ databases">
        <authorList>
            <person name="Jiang H."/>
            <person name="Abraham K."/>
            <person name="Ali S."/>
            <person name="Alsbrooks S.L."/>
            <person name="Anim B.N."/>
            <person name="Anosike U.S."/>
            <person name="Attaway T."/>
            <person name="Bandaranaike D.P."/>
            <person name="Battles P.K."/>
            <person name="Bell S.N."/>
            <person name="Bell A.V."/>
            <person name="Beltran B."/>
            <person name="Bickham C."/>
            <person name="Bustamante Y."/>
            <person name="Caleb T."/>
            <person name="Canada A."/>
            <person name="Cardenas V."/>
            <person name="Carter K."/>
            <person name="Chacko J."/>
            <person name="Chandrabose M.N."/>
            <person name="Chavez D."/>
            <person name="Chavez A."/>
            <person name="Chen L."/>
            <person name="Chu H.-S."/>
            <person name="Claassen K.J."/>
            <person name="Cockrell R."/>
            <person name="Collins M."/>
            <person name="Cooper J.A."/>
            <person name="Cree A."/>
            <person name="Curry S.M."/>
            <person name="Da Y."/>
            <person name="Dao M.D."/>
            <person name="Das B."/>
            <person name="Davila M.-L."/>
            <person name="Davy-Carroll L."/>
            <person name="Denson S."/>
            <person name="Dinh H."/>
            <person name="Ebong V.E."/>
            <person name="Edwards J.R."/>
            <person name="Egan A."/>
            <person name="El-Daye J."/>
            <person name="Escobedo L."/>
            <person name="Fernandez S."/>
            <person name="Fernando P.R."/>
            <person name="Flagg N."/>
            <person name="Forbes L.D."/>
            <person name="Fowler R.G."/>
            <person name="Fu Q."/>
            <person name="Gabisi R.A."/>
            <person name="Ganer J."/>
            <person name="Garbino Pronczuk A."/>
            <person name="Garcia R.M."/>
            <person name="Garner T."/>
            <person name="Garrett T.E."/>
            <person name="Gonzalez D.A."/>
            <person name="Hamid H."/>
            <person name="Hawkins E.S."/>
            <person name="Hirani K."/>
            <person name="Hogues M.E."/>
            <person name="Hollins B."/>
            <person name="Hsiao C.-H."/>
            <person name="Jabil R."/>
            <person name="James M.L."/>
            <person name="Jhangiani S.N."/>
            <person name="Johnson B."/>
            <person name="Johnson Q."/>
            <person name="Joshi V."/>
            <person name="Kalu J.B."/>
            <person name="Kam C."/>
            <person name="Kashfia A."/>
            <person name="Keebler J."/>
            <person name="Kisamo H."/>
            <person name="Kovar C.L."/>
            <person name="Lago L.A."/>
            <person name="Lai C.-Y."/>
            <person name="Laidlaw J."/>
            <person name="Lara F."/>
            <person name="Le T.-K."/>
            <person name="Lee S.L."/>
            <person name="Legall F.H."/>
            <person name="Lemon S.J."/>
            <person name="Lewis L.R."/>
            <person name="Li B."/>
            <person name="Liu Y."/>
            <person name="Liu Y.-S."/>
            <person name="Lopez J."/>
            <person name="Lozado R.J."/>
            <person name="Lu J."/>
            <person name="Madu R.C."/>
            <person name="Maheshwari M."/>
            <person name="Maheshwari R."/>
            <person name="Malloy K."/>
            <person name="Martinez E."/>
            <person name="Mathew T."/>
            <person name="Mercado I.C."/>
            <person name="Mercado C."/>
            <person name="Meyer B."/>
            <person name="Montgomery K."/>
            <person name="Morgan M.B."/>
            <person name="Munidasa M."/>
            <person name="Nazareth L.V."/>
            <person name="Nelson J."/>
            <person name="Ng B.M."/>
            <person name="Nguyen N.B."/>
            <person name="Nguyen P.Q."/>
            <person name="Nguyen T."/>
            <person name="Obregon M."/>
            <person name="Okwuonu G.O."/>
            <person name="Onwere C.G."/>
            <person name="Orozco G."/>
            <person name="Parra A."/>
            <person name="Patel S."/>
            <person name="Patil S."/>
            <person name="Perez A."/>
            <person name="Perez Y."/>
            <person name="Pham C."/>
            <person name="Primus E.L."/>
            <person name="Pu L.-L."/>
            <person name="Puazo M."/>
            <person name="Qin X."/>
            <person name="Quiroz J.B."/>
            <person name="Reese J."/>
            <person name="Richards S."/>
            <person name="Rives C.M."/>
            <person name="Robberts R."/>
            <person name="Ruiz S.J."/>
            <person name="Ruiz M.J."/>
            <person name="Santibanez J."/>
            <person name="Schneider B.W."/>
            <person name="Sisson I."/>
            <person name="Smith M."/>
            <person name="Sodergren E."/>
            <person name="Song X.-Z."/>
            <person name="Song B.B."/>
            <person name="Summersgill H."/>
            <person name="Thelus R."/>
            <person name="Thornton R.D."/>
            <person name="Trejos Z.Y."/>
            <person name="Usmani K."/>
            <person name="Vattathil S."/>
            <person name="Villasana D."/>
            <person name="Walker D.L."/>
            <person name="Wang S."/>
            <person name="Wang K."/>
            <person name="White C.S."/>
            <person name="Williams A.C."/>
            <person name="Williamson J."/>
            <person name="Wilson K."/>
            <person name="Woghiren I.O."/>
            <person name="Woodworth J.R."/>
            <person name="Worley K.C."/>
            <person name="Wright R.A."/>
            <person name="Wu W."/>
            <person name="Young L."/>
            <person name="Zhang L."/>
            <person name="Zhang J."/>
            <person name="Zhu Y."/>
            <person name="Muzny D.M."/>
            <person name="Weinstock G."/>
            <person name="Gibbs R.A."/>
        </authorList>
    </citation>
    <scope>NUCLEOTIDE SEQUENCE [LARGE SCALE GENOMIC DNA]</scope>
    <source>
        <strain evidence="9">LSR1</strain>
    </source>
</reference>
<evidence type="ECO:0000256" key="7">
    <source>
        <dbReference type="PROSITE-ProRule" id="PRU00221"/>
    </source>
</evidence>
<keyword evidence="5" id="KW-0539">Nucleus</keyword>
<feature type="repeat" description="WD" evidence="7">
    <location>
        <begin position="237"/>
        <end position="287"/>
    </location>
</feature>
<organism evidence="8 9">
    <name type="scientific">Acyrthosiphon pisum</name>
    <name type="common">Pea aphid</name>
    <dbReference type="NCBI Taxonomy" id="7029"/>
    <lineage>
        <taxon>Eukaryota</taxon>
        <taxon>Metazoa</taxon>
        <taxon>Ecdysozoa</taxon>
        <taxon>Arthropoda</taxon>
        <taxon>Hexapoda</taxon>
        <taxon>Insecta</taxon>
        <taxon>Pterygota</taxon>
        <taxon>Neoptera</taxon>
        <taxon>Paraneoptera</taxon>
        <taxon>Hemiptera</taxon>
        <taxon>Sternorrhyncha</taxon>
        <taxon>Aphidomorpha</taxon>
        <taxon>Aphidoidea</taxon>
        <taxon>Aphididae</taxon>
        <taxon>Macrosiphini</taxon>
        <taxon>Acyrthosiphon</taxon>
    </lineage>
</organism>
<dbReference type="FunFam" id="2.130.10.10:FF:002234">
    <property type="entry name" value="F-box-like/WD repeat-containing protein TBL1XR1"/>
    <property type="match status" value="1"/>
</dbReference>
<evidence type="ECO:0000256" key="1">
    <source>
        <dbReference type="ARBA" id="ARBA00004123"/>
    </source>
</evidence>
<dbReference type="CDD" id="cd00200">
    <property type="entry name" value="WD40"/>
    <property type="match status" value="1"/>
</dbReference>
<dbReference type="EnsemblMetazoa" id="XM_008183175.3">
    <property type="protein sequence ID" value="XP_008181397.1"/>
    <property type="gene ID" value="LOC100163922"/>
</dbReference>
<protein>
    <recommendedName>
        <fullName evidence="10">WD repeat-containing protein 55 homolog</fullName>
    </recommendedName>
</protein>
<dbReference type="PRINTS" id="PR00320">
    <property type="entry name" value="GPROTEINBRPT"/>
</dbReference>
<dbReference type="PROSITE" id="PS00678">
    <property type="entry name" value="WD_REPEATS_1"/>
    <property type="match status" value="2"/>
</dbReference>
<dbReference type="PANTHER" id="PTHR22846:SF2">
    <property type="entry name" value="F-BOX-LIKE_WD REPEAT-CONTAINING PROTEIN EBI"/>
    <property type="match status" value="1"/>
</dbReference>
<evidence type="ECO:0000256" key="2">
    <source>
        <dbReference type="ARBA" id="ARBA00022574"/>
    </source>
</evidence>
<keyword evidence="2 7" id="KW-0853">WD repeat</keyword>
<dbReference type="InterPro" id="IPR019775">
    <property type="entry name" value="WD40_repeat_CS"/>
</dbReference>
<dbReference type="KEGG" id="api:100163922"/>
<feature type="repeat" description="WD" evidence="7">
    <location>
        <begin position="112"/>
        <end position="153"/>
    </location>
</feature>
<dbReference type="InterPro" id="IPR045183">
    <property type="entry name" value="Ebi-like"/>
</dbReference>
<reference evidence="8" key="2">
    <citation type="submission" date="2022-06" db="UniProtKB">
        <authorList>
            <consortium name="EnsemblMetazoa"/>
        </authorList>
    </citation>
    <scope>IDENTIFICATION</scope>
</reference>
<keyword evidence="4" id="KW-0833">Ubl conjugation pathway</keyword>
<dbReference type="AlphaFoldDB" id="A0A8R2B4I7"/>
<evidence type="ECO:0000313" key="8">
    <source>
        <dbReference type="EnsemblMetazoa" id="XP_008181397.1"/>
    </source>
</evidence>